<reference evidence="8 9" key="1">
    <citation type="submission" date="2014-09" db="EMBL/GenBank/DDBJ databases">
        <title>Butyrate-producing bacteria isolated from human gut.</title>
        <authorList>
            <person name="Zhang Q."/>
            <person name="Zhao L."/>
        </authorList>
    </citation>
    <scope>NUCLEOTIDE SEQUENCE [LARGE SCALE GENOMIC DNA]</scope>
    <source>
        <strain evidence="8 9">R22</strain>
    </source>
</reference>
<proteinExistence type="predicted"/>
<dbReference type="InterPro" id="IPR033799">
    <property type="entry name" value="CdiA_EC869-like"/>
</dbReference>
<dbReference type="GO" id="GO:0005975">
    <property type="term" value="P:carbohydrate metabolic process"/>
    <property type="evidence" value="ECO:0007669"/>
    <property type="project" value="InterPro"/>
</dbReference>
<dbReference type="PROSITE" id="PS51173">
    <property type="entry name" value="CBM2"/>
    <property type="match status" value="2"/>
</dbReference>
<keyword evidence="5" id="KW-0812">Transmembrane</keyword>
<evidence type="ECO:0000256" key="3">
    <source>
        <dbReference type="ARBA" id="ARBA00022729"/>
    </source>
</evidence>
<dbReference type="Pfam" id="PF21111">
    <property type="entry name" value="CDI_toxin_EC869_like"/>
    <property type="match status" value="1"/>
</dbReference>
<dbReference type="SUPFAM" id="SSF103647">
    <property type="entry name" value="TSP type-3 repeat"/>
    <property type="match status" value="2"/>
</dbReference>
<dbReference type="InterPro" id="IPR008965">
    <property type="entry name" value="CBM2/CBM3_carb-bd_dom_sf"/>
</dbReference>
<feature type="domain" description="CBM2" evidence="7">
    <location>
        <begin position="224"/>
        <end position="333"/>
    </location>
</feature>
<dbReference type="Gene3D" id="3.40.1350.110">
    <property type="match status" value="1"/>
</dbReference>
<dbReference type="PROSITE" id="PS50234">
    <property type="entry name" value="VWFA"/>
    <property type="match status" value="1"/>
</dbReference>
<dbReference type="PANTHER" id="PTHR37467:SF1">
    <property type="entry name" value="EXPORTED CALCIUM-BINDING GLYCOPROTEIN"/>
    <property type="match status" value="1"/>
</dbReference>
<dbReference type="GO" id="GO:0004530">
    <property type="term" value="F:deoxyribonuclease I activity"/>
    <property type="evidence" value="ECO:0007669"/>
    <property type="project" value="InterPro"/>
</dbReference>
<dbReference type="Gene3D" id="3.40.50.410">
    <property type="entry name" value="von Willebrand factor, type A domain"/>
    <property type="match status" value="1"/>
</dbReference>
<dbReference type="Gene3D" id="2.60.40.290">
    <property type="match status" value="2"/>
</dbReference>
<evidence type="ECO:0000313" key="8">
    <source>
        <dbReference type="EMBL" id="PWE83212.1"/>
    </source>
</evidence>
<protein>
    <recommendedName>
        <fullName evidence="10">VWA domain-containing protein</fullName>
    </recommendedName>
</protein>
<keyword evidence="4" id="KW-0106">Calcium</keyword>
<dbReference type="InterPro" id="IPR028974">
    <property type="entry name" value="TSP_type-3_rpt"/>
</dbReference>
<dbReference type="EMBL" id="JRFS01000025">
    <property type="protein sequence ID" value="PWE83212.1"/>
    <property type="molecule type" value="Genomic_DNA"/>
</dbReference>
<dbReference type="Pfam" id="PF00092">
    <property type="entry name" value="VWA"/>
    <property type="match status" value="1"/>
</dbReference>
<dbReference type="InterPro" id="IPR036465">
    <property type="entry name" value="vWFA_dom_sf"/>
</dbReference>
<dbReference type="AlphaFoldDB" id="A0A2U2EFT4"/>
<dbReference type="Gene3D" id="4.10.1080.10">
    <property type="entry name" value="TSP type-3 repeat"/>
    <property type="match status" value="1"/>
</dbReference>
<dbReference type="InterPro" id="IPR002035">
    <property type="entry name" value="VWF_A"/>
</dbReference>
<dbReference type="SMART" id="SM01063">
    <property type="entry name" value="CBM49"/>
    <property type="match status" value="1"/>
</dbReference>
<dbReference type="InterPro" id="IPR018247">
    <property type="entry name" value="EF_Hand_1_Ca_BS"/>
</dbReference>
<accession>A0A2U2EFT4</accession>
<dbReference type="PROSITE" id="PS00018">
    <property type="entry name" value="EF_HAND_1"/>
    <property type="match status" value="1"/>
</dbReference>
<feature type="domain" description="CBM2" evidence="7">
    <location>
        <begin position="108"/>
        <end position="227"/>
    </location>
</feature>
<dbReference type="GO" id="GO:0030247">
    <property type="term" value="F:polysaccharide binding"/>
    <property type="evidence" value="ECO:0007669"/>
    <property type="project" value="UniProtKB-UniRule"/>
</dbReference>
<evidence type="ECO:0000256" key="4">
    <source>
        <dbReference type="ARBA" id="ARBA00022837"/>
    </source>
</evidence>
<dbReference type="InterPro" id="IPR019028">
    <property type="entry name" value="CBM_49"/>
</dbReference>
<feature type="transmembrane region" description="Helical" evidence="5">
    <location>
        <begin position="6"/>
        <end position="27"/>
    </location>
</feature>
<sequence>MCTFYYIDGSVAMIIIAAFFVLEIFLGKGKIMKKIWTKALAYVLAVTMCLSAVNVPVYAQGSMVTEVSTEAETMSEAVTEEATVSGNDAEPTTEEVVSTEEATTDGNDGSTWDQVTTENVFEGENYKVTFTLTSNWDVGYNANVKLENTGDSTIQNWYLGFDYNNSITNIWNAEVSSNEGNEYVIKNVGWNQDIAAGNSIEFGLSGDHAFKGFPENYELLGTSTEVAEDDYTIQYIVDGDWGTGFYGSISVTNNTDTDLEDWVLEFDFDREITEIWNGVIEEHEGNHYVVRNAEYNSIIAPGENVSIGIKGCEGESGDEPINFVLYSYSKAGNNQSIDLELDTDNDGVKDYLEDYFGTDKNKTDTDGDDLSDFVELYSLVLDPLNIDTDGNGVNDADEDLDGDGLSNICEFTIGTSIVIVDTDEDGLNDNVEYNVHGTNPLSKDTDGDGASDSKEIEYGTNPLVYEDKFEVSYKAGGEDTVKASVDIVLDGTQVDSLAVEKFDDEFLFPVNMPGYIGGAYDFSVDGTFDKAKIKFEFNEELLEDADFDPVIYYFNEEKQLLEELDTTVVGNVASTEVTHFSKYILLNRKVYQNSFEWQDVWNTTGFSGVEVILVIDDSGSMVSNDRYNQRLTVAQNLIDNLPENSKVGVVKFTSSTTKLTTSLTSDKETAKSYLTTSYFRSSGGTSMYTAINSSFSMFEAADDNILKMMVVLSDGATSYTYLHSSVVTTANNNGVKLYTVGLGSSSSSYFTQYLKPLANNTGGTFYLASDTSQLEDIYKDINKKIDIETDSDNDGIADYYEENMVMFNGVTIKLDKNNPDSDGDGLLDGEEVAELNYQYNADKTQVIVTGKLLSNPLEEDTDGDGISDEEELVIGTDPKDDDTDNDGLKDGFEYTYWYDPLENDVDGDGRSDLKEYQDGTDPYMYNKDWYEYAWDFICGFVAGDFIADTDSLPTIMGQITSSFIPFVDIRDVVGNCVNGDYAFAGLSALGLAPVVGDGAKTAGKIGKFVVKNIDDIPKIAGLLEFLSKNFPDAIKVLNKSDDFVEAAKQLSKLDNIKLTKKQAKVITEAFENAGLSHYLIKTSNSLELEEAVYIGSKVWDDGALKRGRDIDEFINGHKTGQALFSGNSLGENFPVFDRKDGNKLISTKSLDIAAQSYQNPKTLERMLNKYVDSMKNFETKYFKSSDTFKWTNGTTISKSDYNSKVLEIVFPDVIMTEDALEVLTTFKATMASEGIEVWYRIAY</sequence>
<dbReference type="GO" id="GO:0005509">
    <property type="term" value="F:calcium ion binding"/>
    <property type="evidence" value="ECO:0007669"/>
    <property type="project" value="InterPro"/>
</dbReference>
<evidence type="ECO:0000259" key="7">
    <source>
        <dbReference type="PROSITE" id="PS51173"/>
    </source>
</evidence>
<evidence type="ECO:0000313" key="9">
    <source>
        <dbReference type="Proteomes" id="UP000245905"/>
    </source>
</evidence>
<keyword evidence="5" id="KW-1133">Transmembrane helix</keyword>
<evidence type="ECO:0000259" key="6">
    <source>
        <dbReference type="PROSITE" id="PS50234"/>
    </source>
</evidence>
<evidence type="ECO:0000256" key="1">
    <source>
        <dbReference type="ARBA" id="ARBA00004613"/>
    </source>
</evidence>
<dbReference type="Pfam" id="PF18884">
    <property type="entry name" value="TSP3_bac"/>
    <property type="match status" value="6"/>
</dbReference>
<keyword evidence="2" id="KW-0964">Secreted</keyword>
<keyword evidence="3" id="KW-0732">Signal</keyword>
<evidence type="ECO:0008006" key="10">
    <source>
        <dbReference type="Google" id="ProtNLM"/>
    </source>
</evidence>
<dbReference type="SUPFAM" id="SSF49384">
    <property type="entry name" value="Carbohydrate-binding domain"/>
    <property type="match status" value="2"/>
</dbReference>
<organism evidence="8 9">
    <name type="scientific">Agathobacter rectalis</name>
    <dbReference type="NCBI Taxonomy" id="39491"/>
    <lineage>
        <taxon>Bacteria</taxon>
        <taxon>Bacillati</taxon>
        <taxon>Bacillota</taxon>
        <taxon>Clostridia</taxon>
        <taxon>Lachnospirales</taxon>
        <taxon>Lachnospiraceae</taxon>
        <taxon>Agathobacter</taxon>
    </lineage>
</organism>
<feature type="domain" description="VWFA" evidence="6">
    <location>
        <begin position="610"/>
        <end position="781"/>
    </location>
</feature>
<dbReference type="GO" id="GO:0004553">
    <property type="term" value="F:hydrolase activity, hydrolyzing O-glycosyl compounds"/>
    <property type="evidence" value="ECO:0007669"/>
    <property type="project" value="InterPro"/>
</dbReference>
<dbReference type="InterPro" id="IPR059100">
    <property type="entry name" value="TSP3_bac"/>
</dbReference>
<comment type="caution">
    <text evidence="8">The sequence shown here is derived from an EMBL/GenBank/DDBJ whole genome shotgun (WGS) entry which is preliminary data.</text>
</comment>
<gene>
    <name evidence="8" type="ORF">LD38_11630</name>
</gene>
<evidence type="ECO:0000256" key="5">
    <source>
        <dbReference type="SAM" id="Phobius"/>
    </source>
</evidence>
<dbReference type="PANTHER" id="PTHR37467">
    <property type="entry name" value="EXPORTED CALCIUM-BINDING GLYCOPROTEIN-RELATED"/>
    <property type="match status" value="1"/>
</dbReference>
<dbReference type="Proteomes" id="UP000245905">
    <property type="component" value="Unassembled WGS sequence"/>
</dbReference>
<evidence type="ECO:0000256" key="2">
    <source>
        <dbReference type="ARBA" id="ARBA00022525"/>
    </source>
</evidence>
<keyword evidence="5" id="KW-0472">Membrane</keyword>
<dbReference type="InterPro" id="IPR012291">
    <property type="entry name" value="CBM2_carb-bd_dom_sf"/>
</dbReference>
<name>A0A2U2EFT4_9FIRM</name>
<comment type="subcellular location">
    <subcellularLocation>
        <location evidence="1">Secreted</location>
    </subcellularLocation>
</comment>
<dbReference type="CDD" id="cd20742">
    <property type="entry name" value="FIX_vWA-like"/>
    <property type="match status" value="1"/>
</dbReference>
<dbReference type="SUPFAM" id="SSF53300">
    <property type="entry name" value="vWA-like"/>
    <property type="match status" value="1"/>
</dbReference>
<dbReference type="InterPro" id="IPR053180">
    <property type="entry name" value="Ca-binding_acidic-repeat"/>
</dbReference>
<dbReference type="InterPro" id="IPR001919">
    <property type="entry name" value="CBD2"/>
</dbReference>
<dbReference type="Pfam" id="PF00553">
    <property type="entry name" value="CBM_2"/>
    <property type="match status" value="2"/>
</dbReference>
<dbReference type="SMART" id="SM00327">
    <property type="entry name" value="VWA"/>
    <property type="match status" value="1"/>
</dbReference>
<dbReference type="CDD" id="cd00198">
    <property type="entry name" value="vWFA"/>
    <property type="match status" value="1"/>
</dbReference>
<feature type="transmembrane region" description="Helical" evidence="5">
    <location>
        <begin position="39"/>
        <end position="59"/>
    </location>
</feature>
<dbReference type="SMART" id="SM00637">
    <property type="entry name" value="CBD_II"/>
    <property type="match status" value="2"/>
</dbReference>